<protein>
    <submittedName>
        <fullName evidence="2">Uncharacterized protein</fullName>
    </submittedName>
</protein>
<proteinExistence type="predicted"/>
<evidence type="ECO:0000256" key="1">
    <source>
        <dbReference type="SAM" id="Phobius"/>
    </source>
</evidence>
<accession>A0AAF0ZX94</accession>
<evidence type="ECO:0000313" key="2">
    <source>
        <dbReference type="EMBL" id="WMV54931.1"/>
    </source>
</evidence>
<reference evidence="2" key="1">
    <citation type="submission" date="2023-08" db="EMBL/GenBank/DDBJ databases">
        <title>A de novo genome assembly of Solanum verrucosum Schlechtendal, a Mexican diploid species geographically isolated from the other diploid A-genome species in potato relatives.</title>
        <authorList>
            <person name="Hosaka K."/>
        </authorList>
    </citation>
    <scope>NUCLEOTIDE SEQUENCE</scope>
    <source>
        <tissue evidence="2">Young leaves</tissue>
    </source>
</reference>
<dbReference type="Proteomes" id="UP001234989">
    <property type="component" value="Chromosome 11"/>
</dbReference>
<gene>
    <name evidence="2" type="ORF">MTR67_048316</name>
</gene>
<name>A0AAF0ZX94_SOLVR</name>
<evidence type="ECO:0000313" key="3">
    <source>
        <dbReference type="Proteomes" id="UP001234989"/>
    </source>
</evidence>
<dbReference type="EMBL" id="CP133622">
    <property type="protein sequence ID" value="WMV54931.1"/>
    <property type="molecule type" value="Genomic_DNA"/>
</dbReference>
<keyword evidence="1" id="KW-0812">Transmembrane</keyword>
<dbReference type="AlphaFoldDB" id="A0AAF0ZX94"/>
<keyword evidence="1" id="KW-1133">Transmembrane helix</keyword>
<keyword evidence="1" id="KW-0472">Membrane</keyword>
<organism evidence="2 3">
    <name type="scientific">Solanum verrucosum</name>
    <dbReference type="NCBI Taxonomy" id="315347"/>
    <lineage>
        <taxon>Eukaryota</taxon>
        <taxon>Viridiplantae</taxon>
        <taxon>Streptophyta</taxon>
        <taxon>Embryophyta</taxon>
        <taxon>Tracheophyta</taxon>
        <taxon>Spermatophyta</taxon>
        <taxon>Magnoliopsida</taxon>
        <taxon>eudicotyledons</taxon>
        <taxon>Gunneridae</taxon>
        <taxon>Pentapetalae</taxon>
        <taxon>asterids</taxon>
        <taxon>lamiids</taxon>
        <taxon>Solanales</taxon>
        <taxon>Solanaceae</taxon>
        <taxon>Solanoideae</taxon>
        <taxon>Solaneae</taxon>
        <taxon>Solanum</taxon>
    </lineage>
</organism>
<feature type="transmembrane region" description="Helical" evidence="1">
    <location>
        <begin position="237"/>
        <end position="255"/>
    </location>
</feature>
<keyword evidence="3" id="KW-1185">Reference proteome</keyword>
<sequence length="280" mass="31806">MSLCSEAFPGTCFPTSNLLFYIVLIPFSLGVYNDLLVDIDGREQIIGKAVARESFGEIGFGGFDNVDEESDPSLVFNNCSHVSKKDTPTNFSDLISINIQTLEARTKKQVENESESGGREHHIVLDHYVVPKGHIKMAPSLPERSWKEDQLDTERGGNKSIHEIPCCSYSGPAYKLEFPTIGKRLNFSEKQSRSGIWGLQENYLSLLPQNRSTSSLFSLEILEIQVTSCFCKEYENLKLWFIHFSFMVLWFRLCYTLGGHALRHNDLLLLLILSRKDLRS</sequence>